<organism evidence="1 2">
    <name type="scientific">Trichinella papuae</name>
    <dbReference type="NCBI Taxonomy" id="268474"/>
    <lineage>
        <taxon>Eukaryota</taxon>
        <taxon>Metazoa</taxon>
        <taxon>Ecdysozoa</taxon>
        <taxon>Nematoda</taxon>
        <taxon>Enoplea</taxon>
        <taxon>Dorylaimia</taxon>
        <taxon>Trichinellida</taxon>
        <taxon>Trichinellidae</taxon>
        <taxon>Trichinella</taxon>
    </lineage>
</organism>
<dbReference type="Proteomes" id="UP000054843">
    <property type="component" value="Unassembled WGS sequence"/>
</dbReference>
<accession>A0A0V1MNJ0</accession>
<name>A0A0V1MNJ0_9BILA</name>
<dbReference type="EMBL" id="JYDO01000068">
    <property type="protein sequence ID" value="KRZ73093.1"/>
    <property type="molecule type" value="Genomic_DNA"/>
</dbReference>
<proteinExistence type="predicted"/>
<comment type="caution">
    <text evidence="1">The sequence shown here is derived from an EMBL/GenBank/DDBJ whole genome shotgun (WGS) entry which is preliminary data.</text>
</comment>
<dbReference type="AlphaFoldDB" id="A0A0V1MNJ0"/>
<gene>
    <name evidence="1" type="ORF">T10_10884</name>
</gene>
<protein>
    <submittedName>
        <fullName evidence="1">Uncharacterized protein</fullName>
    </submittedName>
</protein>
<reference evidence="1 2" key="1">
    <citation type="submission" date="2015-01" db="EMBL/GenBank/DDBJ databases">
        <title>Evolution of Trichinella species and genotypes.</title>
        <authorList>
            <person name="Korhonen P.K."/>
            <person name="Edoardo P."/>
            <person name="Giuseppe L.R."/>
            <person name="Gasser R.B."/>
        </authorList>
    </citation>
    <scope>NUCLEOTIDE SEQUENCE [LARGE SCALE GENOMIC DNA]</scope>
    <source>
        <strain evidence="1">ISS1980</strain>
    </source>
</reference>
<evidence type="ECO:0000313" key="2">
    <source>
        <dbReference type="Proteomes" id="UP000054843"/>
    </source>
</evidence>
<evidence type="ECO:0000313" key="1">
    <source>
        <dbReference type="EMBL" id="KRZ73093.1"/>
    </source>
</evidence>
<sequence>MCEYDFYGLWEIVNSVKDFHFNVTFKNDVTVLLPEDEIETFVFELHLSNLCMRLRYRPLAAYCNITDSVKLKTNSTLTASLIVIRSLL</sequence>
<keyword evidence="2" id="KW-1185">Reference proteome</keyword>